<name>A0A4C1WUY2_EUMVA</name>
<feature type="compositionally biased region" description="Pro residues" evidence="1">
    <location>
        <begin position="69"/>
        <end position="79"/>
    </location>
</feature>
<accession>A0A4C1WUY2</accession>
<dbReference type="EMBL" id="BGZK01000652">
    <property type="protein sequence ID" value="GBP54680.1"/>
    <property type="molecule type" value="Genomic_DNA"/>
</dbReference>
<gene>
    <name evidence="2" type="ORF">EVAR_47182_1</name>
</gene>
<keyword evidence="3" id="KW-1185">Reference proteome</keyword>
<evidence type="ECO:0000313" key="2">
    <source>
        <dbReference type="EMBL" id="GBP54680.1"/>
    </source>
</evidence>
<organism evidence="2 3">
    <name type="scientific">Eumeta variegata</name>
    <name type="common">Bagworm moth</name>
    <name type="synonym">Eumeta japonica</name>
    <dbReference type="NCBI Taxonomy" id="151549"/>
    <lineage>
        <taxon>Eukaryota</taxon>
        <taxon>Metazoa</taxon>
        <taxon>Ecdysozoa</taxon>
        <taxon>Arthropoda</taxon>
        <taxon>Hexapoda</taxon>
        <taxon>Insecta</taxon>
        <taxon>Pterygota</taxon>
        <taxon>Neoptera</taxon>
        <taxon>Endopterygota</taxon>
        <taxon>Lepidoptera</taxon>
        <taxon>Glossata</taxon>
        <taxon>Ditrysia</taxon>
        <taxon>Tineoidea</taxon>
        <taxon>Psychidae</taxon>
        <taxon>Oiketicinae</taxon>
        <taxon>Eumeta</taxon>
    </lineage>
</organism>
<dbReference type="AlphaFoldDB" id="A0A4C1WUY2"/>
<evidence type="ECO:0000313" key="3">
    <source>
        <dbReference type="Proteomes" id="UP000299102"/>
    </source>
</evidence>
<proteinExistence type="predicted"/>
<evidence type="ECO:0000256" key="1">
    <source>
        <dbReference type="SAM" id="MobiDB-lite"/>
    </source>
</evidence>
<reference evidence="2 3" key="1">
    <citation type="journal article" date="2019" name="Commun. Biol.">
        <title>The bagworm genome reveals a unique fibroin gene that provides high tensile strength.</title>
        <authorList>
            <person name="Kono N."/>
            <person name="Nakamura H."/>
            <person name="Ohtoshi R."/>
            <person name="Tomita M."/>
            <person name="Numata K."/>
            <person name="Arakawa K."/>
        </authorList>
    </citation>
    <scope>NUCLEOTIDE SEQUENCE [LARGE SCALE GENOMIC DNA]</scope>
</reference>
<protein>
    <submittedName>
        <fullName evidence="2">Uncharacterized protein</fullName>
    </submittedName>
</protein>
<dbReference type="Proteomes" id="UP000299102">
    <property type="component" value="Unassembled WGS sequence"/>
</dbReference>
<feature type="region of interest" description="Disordered" evidence="1">
    <location>
        <begin position="62"/>
        <end position="94"/>
    </location>
</feature>
<sequence length="94" mass="10834">MRVDISVCYARRRAVMIVSKIYRTSSQAYKEPYGLCFLTYRYVCMLSKTRHEQFEVIRGQCDRPVFTNPTPPPAPPRPPRPPHPRAAHAEADVS</sequence>
<comment type="caution">
    <text evidence="2">The sequence shown here is derived from an EMBL/GenBank/DDBJ whole genome shotgun (WGS) entry which is preliminary data.</text>
</comment>